<name>A0A2M4DBC5_ANODA</name>
<organism evidence="2">
    <name type="scientific">Anopheles darlingi</name>
    <name type="common">Mosquito</name>
    <dbReference type="NCBI Taxonomy" id="43151"/>
    <lineage>
        <taxon>Eukaryota</taxon>
        <taxon>Metazoa</taxon>
        <taxon>Ecdysozoa</taxon>
        <taxon>Arthropoda</taxon>
        <taxon>Hexapoda</taxon>
        <taxon>Insecta</taxon>
        <taxon>Pterygota</taxon>
        <taxon>Neoptera</taxon>
        <taxon>Endopterygota</taxon>
        <taxon>Diptera</taxon>
        <taxon>Nematocera</taxon>
        <taxon>Culicoidea</taxon>
        <taxon>Culicidae</taxon>
        <taxon>Anophelinae</taxon>
        <taxon>Anopheles</taxon>
    </lineage>
</organism>
<evidence type="ECO:0000256" key="1">
    <source>
        <dbReference type="SAM" id="MobiDB-lite"/>
    </source>
</evidence>
<evidence type="ECO:0000313" key="2">
    <source>
        <dbReference type="EMBL" id="MBW74845.1"/>
    </source>
</evidence>
<feature type="region of interest" description="Disordered" evidence="1">
    <location>
        <begin position="54"/>
        <end position="74"/>
    </location>
</feature>
<dbReference type="AlphaFoldDB" id="A0A2M4DBC5"/>
<reference evidence="2" key="1">
    <citation type="submission" date="2018-01" db="EMBL/GenBank/DDBJ databases">
        <title>An insight into the sialome of Amazonian anophelines.</title>
        <authorList>
            <person name="Ribeiro J.M."/>
            <person name="Scarpassa V."/>
            <person name="Calvo E."/>
        </authorList>
    </citation>
    <scope>NUCLEOTIDE SEQUENCE</scope>
</reference>
<dbReference type="EMBL" id="GGFL01010667">
    <property type="protein sequence ID" value="MBW74845.1"/>
    <property type="molecule type" value="Transcribed_RNA"/>
</dbReference>
<feature type="compositionally biased region" description="Basic residues" evidence="1">
    <location>
        <begin position="65"/>
        <end position="74"/>
    </location>
</feature>
<accession>A0A2M4DBC5</accession>
<sequence>MTSYSLHYHQLAAASVAVAVAAAAGQADDRYAAGRCVPSDTDRRWRTVAAGRAATVCSRPDSSRHNHSRHRRAA</sequence>
<proteinExistence type="predicted"/>
<protein>
    <submittedName>
        <fullName evidence="2">Putative secreted protein</fullName>
    </submittedName>
</protein>